<organism evidence="2 3">
    <name type="scientific">Kineococcus radiotolerans (strain ATCC BAA-149 / DSM 14245 / SRS30216)</name>
    <dbReference type="NCBI Taxonomy" id="266940"/>
    <lineage>
        <taxon>Bacteria</taxon>
        <taxon>Bacillati</taxon>
        <taxon>Actinomycetota</taxon>
        <taxon>Actinomycetes</taxon>
        <taxon>Kineosporiales</taxon>
        <taxon>Kineosporiaceae</taxon>
        <taxon>Kineococcus</taxon>
    </lineage>
</organism>
<dbReference type="Proteomes" id="UP000001116">
    <property type="component" value="Chromosome"/>
</dbReference>
<protein>
    <submittedName>
        <fullName evidence="2">Uncharacterized protein</fullName>
    </submittedName>
</protein>
<feature type="region of interest" description="Disordered" evidence="1">
    <location>
        <begin position="1"/>
        <end position="24"/>
    </location>
</feature>
<evidence type="ECO:0000313" key="2">
    <source>
        <dbReference type="EMBL" id="ABS03523.1"/>
    </source>
</evidence>
<dbReference type="STRING" id="266940.Krad_2038"/>
<sequence>MVIRDGSRYSHAMPTRPRHRLLGLSPSFTGARGLSMWNPPDGPITTVTLSHGERDLRTGAGVSVVSAAPSALRTRGGVAEPDLDDVVHTALVALPGLTGEDLDSAVAALEDEQDDPDPHGPALWSTVPIPVDGVPRPFRIHRPVHRDPGRGGEGLWVAVAALPDVAVGLVASATDPARVELVTLDPDLPGYEAAPVLHPRVGDLADTRARLLVEGVEPVLMRYWAPDALAAGADTPSLHVAATTDLREPAALRRSFDSALDELGAPRLDGTAARWQYVRYAARSAVEGDLQATEAARRIASRAAGGLGFPARLQPFVDAVRDTVHPGRDPEEVEAACLRLARNLLATT</sequence>
<dbReference type="RefSeq" id="WP_011981338.1">
    <property type="nucleotide sequence ID" value="NC_009664.2"/>
</dbReference>
<evidence type="ECO:0000313" key="3">
    <source>
        <dbReference type="Proteomes" id="UP000001116"/>
    </source>
</evidence>
<name>A6W9N4_KINRD</name>
<keyword evidence="3" id="KW-1185">Reference proteome</keyword>
<dbReference type="HOGENOM" id="CLU_796400_0_0_11"/>
<dbReference type="OrthoDB" id="4257491at2"/>
<reference evidence="3" key="1">
    <citation type="journal article" date="2008" name="PLoS ONE">
        <title>Survival in nuclear waste, extreme resistance, and potential applications gleaned from the genome sequence of Kineococcus radiotolerans SRS30216.</title>
        <authorList>
            <person name="Bagwell C.E."/>
            <person name="Bhat S."/>
            <person name="Hawkins G.M."/>
            <person name="Smith B.W."/>
            <person name="Biswas T."/>
            <person name="Hoover T.R."/>
            <person name="Saunders E."/>
            <person name="Han C.S."/>
            <person name="Tsodikov O.V."/>
            <person name="Shimkets L.J."/>
        </authorList>
    </citation>
    <scope>NUCLEOTIDE SEQUENCE [LARGE SCALE GENOMIC DNA]</scope>
    <source>
        <strain evidence="3">ATCC BAA-149 / DSM 14245 / SRS30216</strain>
    </source>
</reference>
<dbReference type="KEGG" id="kra:Krad_2038"/>
<gene>
    <name evidence="2" type="ordered locus">Krad_2038</name>
</gene>
<evidence type="ECO:0000256" key="1">
    <source>
        <dbReference type="SAM" id="MobiDB-lite"/>
    </source>
</evidence>
<accession>A6W9N4</accession>
<dbReference type="AlphaFoldDB" id="A6W9N4"/>
<dbReference type="EMBL" id="CP000750">
    <property type="protein sequence ID" value="ABS03523.1"/>
    <property type="molecule type" value="Genomic_DNA"/>
</dbReference>
<proteinExistence type="predicted"/>